<evidence type="ECO:0000313" key="4">
    <source>
        <dbReference type="Proteomes" id="UP000033140"/>
    </source>
</evidence>
<dbReference type="GO" id="GO:0004479">
    <property type="term" value="F:methionyl-tRNA formyltransferase activity"/>
    <property type="evidence" value="ECO:0007669"/>
    <property type="project" value="UniProtKB-EC"/>
</dbReference>
<dbReference type="SUPFAM" id="SSF53328">
    <property type="entry name" value="Formyltransferase"/>
    <property type="match status" value="1"/>
</dbReference>
<name>A0A0E9NGN2_SAICN</name>
<dbReference type="PANTHER" id="PTHR11138:SF5">
    <property type="entry name" value="METHIONYL-TRNA FORMYLTRANSFERASE, MITOCHONDRIAL"/>
    <property type="match status" value="1"/>
</dbReference>
<dbReference type="GO" id="GO:0005739">
    <property type="term" value="C:mitochondrion"/>
    <property type="evidence" value="ECO:0007669"/>
    <property type="project" value="TreeGrafter"/>
</dbReference>
<dbReference type="AlphaFoldDB" id="A0A0E9NGN2"/>
<dbReference type="InterPro" id="IPR002376">
    <property type="entry name" value="Formyl_transf_N"/>
</dbReference>
<evidence type="ECO:0000256" key="1">
    <source>
        <dbReference type="ARBA" id="ARBA00012261"/>
    </source>
</evidence>
<dbReference type="InterPro" id="IPR036477">
    <property type="entry name" value="Formyl_transf_N_sf"/>
</dbReference>
<reference evidence="3 4" key="1">
    <citation type="journal article" date="2011" name="J. Gen. Appl. Microbiol.">
        <title>Draft genome sequencing of the enigmatic yeast Saitoella complicata.</title>
        <authorList>
            <person name="Nishida H."/>
            <person name="Hamamoto M."/>
            <person name="Sugiyama J."/>
        </authorList>
    </citation>
    <scope>NUCLEOTIDE SEQUENCE [LARGE SCALE GENOMIC DNA]</scope>
    <source>
        <strain evidence="3 4">NRRL Y-17804</strain>
    </source>
</reference>
<dbReference type="Gene3D" id="3.40.50.12230">
    <property type="match status" value="1"/>
</dbReference>
<dbReference type="STRING" id="698492.A0A0E9NGN2"/>
<comment type="caution">
    <text evidence="3">The sequence shown here is derived from an EMBL/GenBank/DDBJ whole genome shotgun (WGS) entry which is preliminary data.</text>
</comment>
<reference evidence="3 4" key="2">
    <citation type="journal article" date="2014" name="J. Gen. Appl. Microbiol.">
        <title>The early diverging ascomycetous budding yeast Saitoella complicata has three histone deacetylases belonging to the Clr6, Hos2, and Rpd3 lineages.</title>
        <authorList>
            <person name="Nishida H."/>
            <person name="Matsumoto T."/>
            <person name="Kondo S."/>
            <person name="Hamamoto M."/>
            <person name="Yoshikawa H."/>
        </authorList>
    </citation>
    <scope>NUCLEOTIDE SEQUENCE [LARGE SCALE GENOMIC DNA]</scope>
    <source>
        <strain evidence="3 4">NRRL Y-17804</strain>
    </source>
</reference>
<evidence type="ECO:0000259" key="2">
    <source>
        <dbReference type="Pfam" id="PF00551"/>
    </source>
</evidence>
<organism evidence="3 4">
    <name type="scientific">Saitoella complicata (strain BCRC 22490 / CBS 7301 / JCM 7358 / NBRC 10748 / NRRL Y-17804)</name>
    <dbReference type="NCBI Taxonomy" id="698492"/>
    <lineage>
        <taxon>Eukaryota</taxon>
        <taxon>Fungi</taxon>
        <taxon>Dikarya</taxon>
        <taxon>Ascomycota</taxon>
        <taxon>Taphrinomycotina</taxon>
        <taxon>Taphrinomycotina incertae sedis</taxon>
        <taxon>Saitoella</taxon>
    </lineage>
</organism>
<evidence type="ECO:0000313" key="3">
    <source>
        <dbReference type="EMBL" id="GAO48565.1"/>
    </source>
</evidence>
<dbReference type="InterPro" id="IPR041711">
    <property type="entry name" value="Met-tRNA-FMT_N"/>
</dbReference>
<dbReference type="EMBL" id="BACD03000015">
    <property type="protein sequence ID" value="GAO48565.1"/>
    <property type="molecule type" value="Genomic_DNA"/>
</dbReference>
<dbReference type="PANTHER" id="PTHR11138">
    <property type="entry name" value="METHIONYL-TRNA FORMYLTRANSFERASE"/>
    <property type="match status" value="1"/>
</dbReference>
<sequence length="419" mass="47042">MAGTNPKLNSSRPEDSKLQFTRKVKENPSRVMRLYTPLQLHRYCHVPKLPVKLLGRSNSSSPFLSRPSPSRPPLNILYFGSDHFSGQVFKKLHDLHKSDPQLIQNLEVVTRCDMPKGHRLRLAPCPMKVEAQQLGVKIHEIPKREDGDIKAWAKEPMPLTPDAQSFNLAIAVSFGLLIPNEVLAQLRWGGTNIHPSLLPMYRGPAPIHHALMNGDVYTGVTIQTLDPKEFDNGRILEQERVDIPQDATLENLKNMLAEKSGNMLVDFVRKRWGSEMVDGNPLASLTSVTSYPKIYAPKVAKDALRVNWKEWSGRKVMQWNKAFTGQLWTTLHVNDQYKRVLLTFSQSGHSFKDEDLPEELKQAEPGTLIVVGPSGGERFAAVVCADDSIATLTSVKVEGKRNVDAVAWYDKVDGKVVFE</sequence>
<keyword evidence="4" id="KW-1185">Reference proteome</keyword>
<dbReference type="Proteomes" id="UP000033140">
    <property type="component" value="Unassembled WGS sequence"/>
</dbReference>
<proteinExistence type="predicted"/>
<reference evidence="3 4" key="3">
    <citation type="journal article" date="2015" name="Genome Announc.">
        <title>Draft Genome Sequence of the Archiascomycetous Yeast Saitoella complicata.</title>
        <authorList>
            <person name="Yamauchi K."/>
            <person name="Kondo S."/>
            <person name="Hamamoto M."/>
            <person name="Takahashi Y."/>
            <person name="Ogura Y."/>
            <person name="Hayashi T."/>
            <person name="Nishida H."/>
        </authorList>
    </citation>
    <scope>NUCLEOTIDE SEQUENCE [LARGE SCALE GENOMIC DNA]</scope>
    <source>
        <strain evidence="3 4">NRRL Y-17804</strain>
    </source>
</reference>
<feature type="domain" description="Formyl transferase N-terminal" evidence="2">
    <location>
        <begin position="76"/>
        <end position="266"/>
    </location>
</feature>
<dbReference type="Pfam" id="PF00551">
    <property type="entry name" value="Formyl_trans_N"/>
    <property type="match status" value="1"/>
</dbReference>
<accession>A0A0E9NGN2</accession>
<dbReference type="CDD" id="cd08646">
    <property type="entry name" value="FMT_core_Met-tRNA-FMT_N"/>
    <property type="match status" value="1"/>
</dbReference>
<gene>
    <name evidence="3" type="ORF">G7K_2738-t1</name>
</gene>
<protein>
    <recommendedName>
        <fullName evidence="1">methionyl-tRNA formyltransferase</fullName>
        <ecNumber evidence="1">2.1.2.9</ecNumber>
    </recommendedName>
</protein>
<dbReference type="EC" id="2.1.2.9" evidence="1"/>